<dbReference type="EMBL" id="CAUOFW020001214">
    <property type="protein sequence ID" value="CAK9142278.1"/>
    <property type="molecule type" value="Genomic_DNA"/>
</dbReference>
<protein>
    <submittedName>
        <fullName evidence="1">Uncharacterized protein</fullName>
    </submittedName>
</protein>
<evidence type="ECO:0000313" key="1">
    <source>
        <dbReference type="EMBL" id="CAK9142278.1"/>
    </source>
</evidence>
<organism evidence="1 2">
    <name type="scientific">Ilex paraguariensis</name>
    <name type="common">yerba mate</name>
    <dbReference type="NCBI Taxonomy" id="185542"/>
    <lineage>
        <taxon>Eukaryota</taxon>
        <taxon>Viridiplantae</taxon>
        <taxon>Streptophyta</taxon>
        <taxon>Embryophyta</taxon>
        <taxon>Tracheophyta</taxon>
        <taxon>Spermatophyta</taxon>
        <taxon>Magnoliopsida</taxon>
        <taxon>eudicotyledons</taxon>
        <taxon>Gunneridae</taxon>
        <taxon>Pentapetalae</taxon>
        <taxon>asterids</taxon>
        <taxon>campanulids</taxon>
        <taxon>Aquifoliales</taxon>
        <taxon>Aquifoliaceae</taxon>
        <taxon>Ilex</taxon>
    </lineage>
</organism>
<sequence>MDKSNALIRSLEDEDKCLPDGMHFLWREGQELVKSKKNLESKCVKLDKDLCESNDLSNRHPQPNETFDRMYFVGIRVGDNRELGNTNERTHTSSKAMFVKCVTNPSPRQVGTRSKFFKNRNGGNTKKNVANETEILGACLARIVGGAHNRSRPR</sequence>
<evidence type="ECO:0000313" key="2">
    <source>
        <dbReference type="Proteomes" id="UP001642360"/>
    </source>
</evidence>
<name>A0ABC8RBC7_9AQUA</name>
<dbReference type="AlphaFoldDB" id="A0ABC8RBC7"/>
<accession>A0ABC8RBC7</accession>
<comment type="caution">
    <text evidence="1">The sequence shown here is derived from an EMBL/GenBank/DDBJ whole genome shotgun (WGS) entry which is preliminary data.</text>
</comment>
<proteinExistence type="predicted"/>
<gene>
    <name evidence="1" type="ORF">ILEXP_LOCUS9944</name>
</gene>
<keyword evidence="2" id="KW-1185">Reference proteome</keyword>
<reference evidence="1 2" key="1">
    <citation type="submission" date="2024-02" db="EMBL/GenBank/DDBJ databases">
        <authorList>
            <person name="Vignale AGUSTIN F."/>
            <person name="Sosa J E."/>
            <person name="Modenutti C."/>
        </authorList>
    </citation>
    <scope>NUCLEOTIDE SEQUENCE [LARGE SCALE GENOMIC DNA]</scope>
</reference>
<dbReference type="Proteomes" id="UP001642360">
    <property type="component" value="Unassembled WGS sequence"/>
</dbReference>